<dbReference type="GO" id="GO:0006633">
    <property type="term" value="P:fatty acid biosynthetic process"/>
    <property type="evidence" value="ECO:0007669"/>
    <property type="project" value="InterPro"/>
</dbReference>
<dbReference type="InterPro" id="IPR013747">
    <property type="entry name" value="ACP_syn_III_C"/>
</dbReference>
<evidence type="ECO:0000256" key="1">
    <source>
        <dbReference type="ARBA" id="ARBA00022679"/>
    </source>
</evidence>
<keyword evidence="1" id="KW-0808">Transferase</keyword>
<organism evidence="5 6">
    <name type="scientific">Scleromatobacter humisilvae</name>
    <dbReference type="NCBI Taxonomy" id="2897159"/>
    <lineage>
        <taxon>Bacteria</taxon>
        <taxon>Pseudomonadati</taxon>
        <taxon>Pseudomonadota</taxon>
        <taxon>Betaproteobacteria</taxon>
        <taxon>Burkholderiales</taxon>
        <taxon>Sphaerotilaceae</taxon>
        <taxon>Scleromatobacter</taxon>
    </lineage>
</organism>
<sequence>MQPASATPEPAPAVGREATTTGGRIAGVVTCVPADVRRNADFFATFGEDSVADVVKMIGVQSRRQAAADVTTRDLCRLAAQRLLAGLEWAPESIDALIFVSQTPDFRLPATACALQADLGIGTSCIAFDVNLGCSAYPYALWLGMSMLQTGAARRVLLAVGDTVSKIVDPNDRATALLFGDAGTATALELDAEARPAHFVLGSDGKGATNLIVPTGGFRDHGASGDPRLDGRSTDSLYMDGGEIFNFTLRAVPPLVARTKALGEADGKAHDFFLFHQANQFMLKHLVKKAKLPPEQAPLNIEEFGNTSSASIPLLMTTRLRDALASSRQRLGLFGFGVGYSWASASLDVGPLRVVENIEA</sequence>
<evidence type="ECO:0000313" key="5">
    <source>
        <dbReference type="EMBL" id="MCK9688338.1"/>
    </source>
</evidence>
<dbReference type="RefSeq" id="WP_275684380.1">
    <property type="nucleotide sequence ID" value="NZ_JAJLJH010000008.1"/>
</dbReference>
<feature type="domain" description="Beta-ketoacyl-[acyl-carrier-protein] synthase III N-terminal" evidence="4">
    <location>
        <begin position="128"/>
        <end position="205"/>
    </location>
</feature>
<dbReference type="PANTHER" id="PTHR34069">
    <property type="entry name" value="3-OXOACYL-[ACYL-CARRIER-PROTEIN] SYNTHASE 3"/>
    <property type="match status" value="1"/>
</dbReference>
<dbReference type="CDD" id="cd00830">
    <property type="entry name" value="KAS_III"/>
    <property type="match status" value="1"/>
</dbReference>
<dbReference type="InterPro" id="IPR013751">
    <property type="entry name" value="ACP_syn_III_N"/>
</dbReference>
<feature type="domain" description="Beta-ketoacyl-[acyl-carrier-protein] synthase III C-terminal" evidence="3">
    <location>
        <begin position="271"/>
        <end position="347"/>
    </location>
</feature>
<gene>
    <name evidence="5" type="ORF">LPC04_21740</name>
</gene>
<dbReference type="Pfam" id="PF08545">
    <property type="entry name" value="ACP_syn_III"/>
    <property type="match status" value="1"/>
</dbReference>
<evidence type="ECO:0000313" key="6">
    <source>
        <dbReference type="Proteomes" id="UP001139353"/>
    </source>
</evidence>
<dbReference type="EMBL" id="JAJLJH010000008">
    <property type="protein sequence ID" value="MCK9688338.1"/>
    <property type="molecule type" value="Genomic_DNA"/>
</dbReference>
<protein>
    <submittedName>
        <fullName evidence="5">Ketoacyl-ACP synthase III</fullName>
    </submittedName>
</protein>
<dbReference type="PANTHER" id="PTHR34069:SF2">
    <property type="entry name" value="BETA-KETOACYL-[ACYL-CARRIER-PROTEIN] SYNTHASE III"/>
    <property type="match status" value="1"/>
</dbReference>
<dbReference type="GO" id="GO:0004315">
    <property type="term" value="F:3-oxoacyl-[acyl-carrier-protein] synthase activity"/>
    <property type="evidence" value="ECO:0007669"/>
    <property type="project" value="InterPro"/>
</dbReference>
<comment type="caution">
    <text evidence="5">The sequence shown here is derived from an EMBL/GenBank/DDBJ whole genome shotgun (WGS) entry which is preliminary data.</text>
</comment>
<evidence type="ECO:0000259" key="4">
    <source>
        <dbReference type="Pfam" id="PF08545"/>
    </source>
</evidence>
<dbReference type="InterPro" id="IPR016039">
    <property type="entry name" value="Thiolase-like"/>
</dbReference>
<dbReference type="SUPFAM" id="SSF53901">
    <property type="entry name" value="Thiolase-like"/>
    <property type="match status" value="1"/>
</dbReference>
<dbReference type="Proteomes" id="UP001139353">
    <property type="component" value="Unassembled WGS sequence"/>
</dbReference>
<dbReference type="AlphaFoldDB" id="A0A9X2C101"/>
<reference evidence="5" key="1">
    <citation type="submission" date="2021-11" db="EMBL/GenBank/DDBJ databases">
        <title>BS-T2-15 a new species belonging to the Comamonadaceae family isolated from the soil of a French oak forest.</title>
        <authorList>
            <person name="Mieszkin S."/>
            <person name="Alain K."/>
        </authorList>
    </citation>
    <scope>NUCLEOTIDE SEQUENCE</scope>
    <source>
        <strain evidence="5">BS-T2-15</strain>
    </source>
</reference>
<evidence type="ECO:0000256" key="2">
    <source>
        <dbReference type="ARBA" id="ARBA00023315"/>
    </source>
</evidence>
<dbReference type="GO" id="GO:0044550">
    <property type="term" value="P:secondary metabolite biosynthetic process"/>
    <property type="evidence" value="ECO:0007669"/>
    <property type="project" value="TreeGrafter"/>
</dbReference>
<accession>A0A9X2C101</accession>
<proteinExistence type="predicted"/>
<name>A0A9X2C101_9BURK</name>
<keyword evidence="6" id="KW-1185">Reference proteome</keyword>
<dbReference type="Gene3D" id="3.40.47.10">
    <property type="match status" value="1"/>
</dbReference>
<evidence type="ECO:0000259" key="3">
    <source>
        <dbReference type="Pfam" id="PF08541"/>
    </source>
</evidence>
<keyword evidence="2" id="KW-0012">Acyltransferase</keyword>
<dbReference type="Pfam" id="PF08541">
    <property type="entry name" value="ACP_syn_III_C"/>
    <property type="match status" value="1"/>
</dbReference>